<geneLocation type="plasmid" evidence="7">
    <name>pob3b1</name>
</geneLocation>
<protein>
    <submittedName>
        <fullName evidence="6">TetR/AcrR family transcriptional regulator</fullName>
    </submittedName>
</protein>
<name>A0A2D2D6S2_METT3</name>
<dbReference type="EMBL" id="CP023738">
    <property type="protein sequence ID" value="ATQ70644.1"/>
    <property type="molecule type" value="Genomic_DNA"/>
</dbReference>
<evidence type="ECO:0000256" key="3">
    <source>
        <dbReference type="ARBA" id="ARBA00023163"/>
    </source>
</evidence>
<dbReference type="GO" id="GO:0000976">
    <property type="term" value="F:transcription cis-regulatory region binding"/>
    <property type="evidence" value="ECO:0007669"/>
    <property type="project" value="TreeGrafter"/>
</dbReference>
<proteinExistence type="predicted"/>
<dbReference type="InterPro" id="IPR050109">
    <property type="entry name" value="HTH-type_TetR-like_transc_reg"/>
</dbReference>
<keyword evidence="3" id="KW-0804">Transcription</keyword>
<reference evidence="7" key="1">
    <citation type="submission" date="2017-10" db="EMBL/GenBank/DDBJ databases">
        <title>Completed PacBio SMRT sequence of Methylosinus trichosporium OB3b reveals presence of a third large plasmid.</title>
        <authorList>
            <person name="Charles T.C."/>
            <person name="Lynch M.D.J."/>
            <person name="Heil J.R."/>
            <person name="Cheng J."/>
        </authorList>
    </citation>
    <scope>NUCLEOTIDE SEQUENCE [LARGE SCALE GENOMIC DNA]</scope>
    <source>
        <strain evidence="7">OB3b</strain>
        <plasmid evidence="7">pob3b1</plasmid>
    </source>
</reference>
<dbReference type="InterPro" id="IPR001647">
    <property type="entry name" value="HTH_TetR"/>
</dbReference>
<feature type="DNA-binding region" description="H-T-H motif" evidence="4">
    <location>
        <begin position="39"/>
        <end position="58"/>
    </location>
</feature>
<dbReference type="Gene3D" id="1.10.357.10">
    <property type="entry name" value="Tetracycline Repressor, domain 2"/>
    <property type="match status" value="1"/>
</dbReference>
<feature type="domain" description="HTH tetR-type" evidence="5">
    <location>
        <begin position="16"/>
        <end position="76"/>
    </location>
</feature>
<dbReference type="PANTHER" id="PTHR30055:SF234">
    <property type="entry name" value="HTH-TYPE TRANSCRIPTIONAL REGULATOR BETI"/>
    <property type="match status" value="1"/>
</dbReference>
<dbReference type="InterPro" id="IPR009057">
    <property type="entry name" value="Homeodomain-like_sf"/>
</dbReference>
<dbReference type="PRINTS" id="PR00455">
    <property type="entry name" value="HTHTETR"/>
</dbReference>
<keyword evidence="1" id="KW-0805">Transcription regulation</keyword>
<evidence type="ECO:0000259" key="5">
    <source>
        <dbReference type="PROSITE" id="PS50977"/>
    </source>
</evidence>
<gene>
    <name evidence="6" type="ORF">CQW49_21900</name>
</gene>
<keyword evidence="6" id="KW-0614">Plasmid</keyword>
<evidence type="ECO:0000313" key="6">
    <source>
        <dbReference type="EMBL" id="ATQ70644.1"/>
    </source>
</evidence>
<evidence type="ECO:0000313" key="7">
    <source>
        <dbReference type="Proteomes" id="UP000230709"/>
    </source>
</evidence>
<evidence type="ECO:0000256" key="2">
    <source>
        <dbReference type="ARBA" id="ARBA00023125"/>
    </source>
</evidence>
<dbReference type="Gene3D" id="1.10.10.60">
    <property type="entry name" value="Homeodomain-like"/>
    <property type="match status" value="1"/>
</dbReference>
<evidence type="ECO:0000256" key="1">
    <source>
        <dbReference type="ARBA" id="ARBA00023015"/>
    </source>
</evidence>
<dbReference type="PROSITE" id="PS50977">
    <property type="entry name" value="HTH_TETR_2"/>
    <property type="match status" value="1"/>
</dbReference>
<dbReference type="Proteomes" id="UP000230709">
    <property type="component" value="Plasmid pOB3b1"/>
</dbReference>
<dbReference type="STRING" id="595536.GCA_000178815_00133"/>
<dbReference type="GO" id="GO:0003700">
    <property type="term" value="F:DNA-binding transcription factor activity"/>
    <property type="evidence" value="ECO:0007669"/>
    <property type="project" value="TreeGrafter"/>
</dbReference>
<keyword evidence="7" id="KW-1185">Reference proteome</keyword>
<dbReference type="KEGG" id="mtw:CQW49_21900"/>
<evidence type="ECO:0000256" key="4">
    <source>
        <dbReference type="PROSITE-ProRule" id="PRU00335"/>
    </source>
</evidence>
<dbReference type="RefSeq" id="WP_003613828.1">
    <property type="nucleotide sequence ID" value="NZ_ADVE02000002.1"/>
</dbReference>
<dbReference type="AlphaFoldDB" id="A0A2D2D6S2"/>
<dbReference type="Pfam" id="PF00440">
    <property type="entry name" value="TetR_N"/>
    <property type="match status" value="1"/>
</dbReference>
<keyword evidence="2 4" id="KW-0238">DNA-binding</keyword>
<organism evidence="6 7">
    <name type="scientific">Methylosinus trichosporium (strain ATCC 35070 / NCIMB 11131 / UNIQEM 75 / OB3b)</name>
    <dbReference type="NCBI Taxonomy" id="595536"/>
    <lineage>
        <taxon>Bacteria</taxon>
        <taxon>Pseudomonadati</taxon>
        <taxon>Pseudomonadota</taxon>
        <taxon>Alphaproteobacteria</taxon>
        <taxon>Hyphomicrobiales</taxon>
        <taxon>Methylocystaceae</taxon>
        <taxon>Methylosinus</taxon>
    </lineage>
</organism>
<sequence>MHSDDMVRKPRARDRQATRDALIAAAATAIADCGYEGATTRAIADAAGCSEALIQRYFNGKEGLLLAVLDKEDDRSDAALFLARPLCPTMAQEAREMLGHSVEKISERSDRIRIVISRALLDRAFKTHFNRIWIREEIRSGLETRLARYVDAGIAEADLDVGSAAEMLLSLGFELGFVHREVLETSPEIASRLLEQFADMFGRAVSAPPSCGSSAETRQGGE</sequence>
<dbReference type="SUPFAM" id="SSF46689">
    <property type="entry name" value="Homeodomain-like"/>
    <property type="match status" value="1"/>
</dbReference>
<accession>A0A2D2D6S2</accession>
<dbReference type="PANTHER" id="PTHR30055">
    <property type="entry name" value="HTH-TYPE TRANSCRIPTIONAL REGULATOR RUTR"/>
    <property type="match status" value="1"/>
</dbReference>